<organism evidence="2 3">
    <name type="scientific">Paractinoplanes rhizophilus</name>
    <dbReference type="NCBI Taxonomy" id="1416877"/>
    <lineage>
        <taxon>Bacteria</taxon>
        <taxon>Bacillati</taxon>
        <taxon>Actinomycetota</taxon>
        <taxon>Actinomycetes</taxon>
        <taxon>Micromonosporales</taxon>
        <taxon>Micromonosporaceae</taxon>
        <taxon>Paractinoplanes</taxon>
    </lineage>
</organism>
<keyword evidence="3" id="KW-1185">Reference proteome</keyword>
<sequence length="188" mass="20797">MISASDAPNITDWLQGVGTVLALAVTGGGLLWEVRSRRLENVAQEISRARCVIVTAEEPEFLEEDLPISEFDHAAVTVTNHSSEPITNVRVYPSGGDAHGELWPSFAPVIGPGKEFYTQWKLLEPFSLGGESMPRLINKEAEKLTIDFQIAGRRWIRVGNADPKLWREMGAIRLTLRKMRSATKALTG</sequence>
<accession>A0ABW2I542</accession>
<proteinExistence type="predicted"/>
<name>A0ABW2I542_9ACTN</name>
<evidence type="ECO:0000313" key="2">
    <source>
        <dbReference type="EMBL" id="MFC7280017.1"/>
    </source>
</evidence>
<evidence type="ECO:0000313" key="3">
    <source>
        <dbReference type="Proteomes" id="UP001596548"/>
    </source>
</evidence>
<dbReference type="Proteomes" id="UP001596548">
    <property type="component" value="Unassembled WGS sequence"/>
</dbReference>
<comment type="caution">
    <text evidence="2">The sequence shown here is derived from an EMBL/GenBank/DDBJ whole genome shotgun (WGS) entry which is preliminary data.</text>
</comment>
<evidence type="ECO:0000256" key="1">
    <source>
        <dbReference type="SAM" id="Phobius"/>
    </source>
</evidence>
<dbReference type="RefSeq" id="WP_378977898.1">
    <property type="nucleotide sequence ID" value="NZ_JBHTBJ010000072.1"/>
</dbReference>
<reference evidence="3" key="1">
    <citation type="journal article" date="2019" name="Int. J. Syst. Evol. Microbiol.">
        <title>The Global Catalogue of Microorganisms (GCM) 10K type strain sequencing project: providing services to taxonomists for standard genome sequencing and annotation.</title>
        <authorList>
            <consortium name="The Broad Institute Genomics Platform"/>
            <consortium name="The Broad Institute Genome Sequencing Center for Infectious Disease"/>
            <person name="Wu L."/>
            <person name="Ma J."/>
        </authorList>
    </citation>
    <scope>NUCLEOTIDE SEQUENCE [LARGE SCALE GENOMIC DNA]</scope>
    <source>
        <strain evidence="3">XZYJT-10</strain>
    </source>
</reference>
<feature type="transmembrane region" description="Helical" evidence="1">
    <location>
        <begin position="13"/>
        <end position="32"/>
    </location>
</feature>
<gene>
    <name evidence="2" type="ORF">ACFQS1_39175</name>
</gene>
<keyword evidence="1" id="KW-1133">Transmembrane helix</keyword>
<protein>
    <submittedName>
        <fullName evidence="2">Uncharacterized protein</fullName>
    </submittedName>
</protein>
<keyword evidence="1" id="KW-0472">Membrane</keyword>
<keyword evidence="1" id="KW-0812">Transmembrane</keyword>
<dbReference type="EMBL" id="JBHTBJ010000072">
    <property type="protein sequence ID" value="MFC7280017.1"/>
    <property type="molecule type" value="Genomic_DNA"/>
</dbReference>